<comment type="similarity">
    <text evidence="2">Belongs to the class-I aminoacyl-tRNA synthetase family.</text>
</comment>
<name>A0AAQ4F4A1_AMBAM</name>
<dbReference type="EC" id="6.1.1.5" evidence="3"/>
<dbReference type="CDD" id="cd00818">
    <property type="entry name" value="IleRS_core"/>
    <property type="match status" value="1"/>
</dbReference>
<dbReference type="FunFam" id="3.90.740.10:FF:000009">
    <property type="entry name" value="Isoleucyl-tRNA synthetase 2, mitochondrial"/>
    <property type="match status" value="1"/>
</dbReference>
<keyword evidence="6" id="KW-0479">Metal-binding</keyword>
<keyword evidence="7" id="KW-0547">Nucleotide-binding</keyword>
<feature type="domain" description="Methionyl/Valyl/Leucyl/Isoleucyl-tRNA synthetase anticodon-binding" evidence="14">
    <location>
        <begin position="725"/>
        <end position="860"/>
    </location>
</feature>
<comment type="catalytic activity">
    <reaction evidence="12">
        <text>tRNA(Ile) + L-isoleucine + ATP = L-isoleucyl-tRNA(Ile) + AMP + diphosphate</text>
        <dbReference type="Rhea" id="RHEA:11060"/>
        <dbReference type="Rhea" id="RHEA-COMP:9666"/>
        <dbReference type="Rhea" id="RHEA-COMP:9695"/>
        <dbReference type="ChEBI" id="CHEBI:30616"/>
        <dbReference type="ChEBI" id="CHEBI:33019"/>
        <dbReference type="ChEBI" id="CHEBI:58045"/>
        <dbReference type="ChEBI" id="CHEBI:78442"/>
        <dbReference type="ChEBI" id="CHEBI:78528"/>
        <dbReference type="ChEBI" id="CHEBI:456215"/>
        <dbReference type="EC" id="6.1.1.5"/>
    </reaction>
</comment>
<dbReference type="InterPro" id="IPR002300">
    <property type="entry name" value="aa-tRNA-synth_Ia"/>
</dbReference>
<dbReference type="GO" id="GO:0005739">
    <property type="term" value="C:mitochondrion"/>
    <property type="evidence" value="ECO:0007669"/>
    <property type="project" value="UniProtKB-SubCell"/>
</dbReference>
<evidence type="ECO:0000256" key="8">
    <source>
        <dbReference type="ARBA" id="ARBA00022840"/>
    </source>
</evidence>
<dbReference type="InterPro" id="IPR013155">
    <property type="entry name" value="M/V/L/I-tRNA-synth_anticd-bd"/>
</dbReference>
<dbReference type="InterPro" id="IPR050081">
    <property type="entry name" value="Ile-tRNA_ligase"/>
</dbReference>
<dbReference type="Gene3D" id="3.40.50.620">
    <property type="entry name" value="HUPs"/>
    <property type="match status" value="2"/>
</dbReference>
<comment type="subcellular location">
    <subcellularLocation>
        <location evidence="1">Mitochondrion</location>
    </subcellularLocation>
</comment>
<dbReference type="InterPro" id="IPR033708">
    <property type="entry name" value="Anticodon_Ile_BEm"/>
</dbReference>
<dbReference type="Pfam" id="PF08264">
    <property type="entry name" value="Anticodon_1"/>
    <property type="match status" value="1"/>
</dbReference>
<keyword evidence="16" id="KW-1185">Reference proteome</keyword>
<comment type="caution">
    <text evidence="15">The sequence shown here is derived from an EMBL/GenBank/DDBJ whole genome shotgun (WGS) entry which is preliminary data.</text>
</comment>
<dbReference type="GO" id="GO:0046872">
    <property type="term" value="F:metal ion binding"/>
    <property type="evidence" value="ECO:0007669"/>
    <property type="project" value="UniProtKB-KW"/>
</dbReference>
<evidence type="ECO:0000256" key="9">
    <source>
        <dbReference type="ARBA" id="ARBA00022917"/>
    </source>
</evidence>
<evidence type="ECO:0000313" key="15">
    <source>
        <dbReference type="EMBL" id="KAK8781917.1"/>
    </source>
</evidence>
<sequence>MPHRLARSCCVLCKNKPKSCFQLSLRNKGKISYTGTVLLPKTGFPQRITGAKRTESDEKFAKYACFEEHYTWQRENNKGPDFILHDGPPYANGDTHLGHAVNKILKDITVRYRSLKGDRVHFVPGWDCHGLPIETKALTAAESQGSPTDIRSKAHSFASATIRKQMDSFKHWGVMADWTKPYRTYDVSYVTRQIEAFYDLYEKGYVFRDYKPVYWSPSNRTALAEAELEYNVDHVSKSVYVAFPLVKVCDAVRSIVPKDVDLSALIWTTTPWTLPANQAICFSPNHRYSIVCTKASQRHLVVASDLISHLQQKLKDELEVLATFQGSDILSDATYTHPLYPGKELRFLPGDFVTMEKGTGLVHSAPSHGFEDYQNALKHGIAIEDCLVDEEGRFSSSCRQELHGLPVLTEGSEAVTKLLAGHVLQTGSYTHSYPYDWRSKQPVIVRSSRQWFINLDDSMRQRALSCLKEVQILPESARAMFENQLTQRPHWCISRQRFWGVPIPVVFQEDRSLTSRQFVRHLCKLMHVRGPDIWWTATDEELLPNEVRQELGVGRNEELTRGQDIMDIWLDSGLSWKMVLPEPHQADVYLEGLDQVRGWFQSSLLTSVALTGRAPYRKLYMHGFTLDADGRKMSKSLGNVIDPETITKGGKDLKKDPAFGVDVLRWWVAAHTSNHENVPVAKHVLAGCQENVAKLRGTLRFCLGALSDFDHLHHALPYDAMLPLDRFMLHLLRGFHTRVTSLYEEMKYNHACSAILNFVVNDASSFYFQAVKDRLYCDADDSTSRRSCQTALSHVLDVLVQLTAPVVPHLAEEVFYHHGDSGRHDTGVFRRTWQAPMPDWERPEFAELEKPLSKLREVVNKATAKSRTLLYDVTVVTTGEDSPFASCLRALQPEASAIHSGLTDVLQVASVTFKDQDDVPADQAASDNVATLEGVGEKVLVAIEPTKMATCERCRRNISEEVGRLCQRCEEVYKRLNIRWNLPGDEASFAEQEEKVGCKTKSRT</sequence>
<dbReference type="InterPro" id="IPR009008">
    <property type="entry name" value="Val/Leu/Ile-tRNA-synth_edit"/>
</dbReference>
<proteinExistence type="inferred from homology"/>
<evidence type="ECO:0000256" key="12">
    <source>
        <dbReference type="ARBA" id="ARBA00048359"/>
    </source>
</evidence>
<evidence type="ECO:0000256" key="3">
    <source>
        <dbReference type="ARBA" id="ARBA00013165"/>
    </source>
</evidence>
<dbReference type="FunFam" id="3.40.50.620:FF:000111">
    <property type="entry name" value="Mitochondrial isoleucyl-tRNA synthetase"/>
    <property type="match status" value="1"/>
</dbReference>
<dbReference type="FunFam" id="3.40.50.620:FF:000128">
    <property type="entry name" value="Isoleucyl-tRNA synthetase 2, mitochondrial"/>
    <property type="match status" value="1"/>
</dbReference>
<dbReference type="SUPFAM" id="SSF52374">
    <property type="entry name" value="Nucleotidylyl transferase"/>
    <property type="match status" value="1"/>
</dbReference>
<evidence type="ECO:0000256" key="2">
    <source>
        <dbReference type="ARBA" id="ARBA00005594"/>
    </source>
</evidence>
<dbReference type="InterPro" id="IPR009080">
    <property type="entry name" value="tRNAsynth_Ia_anticodon-bd"/>
</dbReference>
<dbReference type="Gene3D" id="3.90.740.10">
    <property type="entry name" value="Valyl/Leucyl/Isoleucyl-tRNA synthetase, editing domain"/>
    <property type="match status" value="1"/>
</dbReference>
<feature type="domain" description="Aminoacyl-tRNA synthetase class Ia" evidence="13">
    <location>
        <begin position="65"/>
        <end position="676"/>
    </location>
</feature>
<protein>
    <recommendedName>
        <fullName evidence="3">isoleucine--tRNA ligase</fullName>
        <ecNumber evidence="3">6.1.1.5</ecNumber>
    </recommendedName>
    <alternativeName>
        <fullName evidence="11">Isoleucyl-tRNA synthetase</fullName>
    </alternativeName>
</protein>
<keyword evidence="9" id="KW-0648">Protein biosynthesis</keyword>
<dbReference type="GO" id="GO:0005524">
    <property type="term" value="F:ATP binding"/>
    <property type="evidence" value="ECO:0007669"/>
    <property type="project" value="UniProtKB-KW"/>
</dbReference>
<dbReference type="Pfam" id="PF00133">
    <property type="entry name" value="tRNA-synt_1"/>
    <property type="match status" value="1"/>
</dbReference>
<dbReference type="GO" id="GO:0004822">
    <property type="term" value="F:isoleucine-tRNA ligase activity"/>
    <property type="evidence" value="ECO:0007669"/>
    <property type="project" value="UniProtKB-EC"/>
</dbReference>
<evidence type="ECO:0000256" key="4">
    <source>
        <dbReference type="ARBA" id="ARBA00022490"/>
    </source>
</evidence>
<dbReference type="Gene3D" id="1.10.730.20">
    <property type="match status" value="1"/>
</dbReference>
<dbReference type="EMBL" id="JARKHS020007187">
    <property type="protein sequence ID" value="KAK8781917.1"/>
    <property type="molecule type" value="Genomic_DNA"/>
</dbReference>
<evidence type="ECO:0000256" key="6">
    <source>
        <dbReference type="ARBA" id="ARBA00022723"/>
    </source>
</evidence>
<keyword evidence="4" id="KW-0963">Cytoplasm</keyword>
<dbReference type="GO" id="GO:0002161">
    <property type="term" value="F:aminoacyl-tRNA deacylase activity"/>
    <property type="evidence" value="ECO:0007669"/>
    <property type="project" value="InterPro"/>
</dbReference>
<dbReference type="CDD" id="cd07960">
    <property type="entry name" value="Anticodon_Ia_Ile_BEm"/>
    <property type="match status" value="1"/>
</dbReference>
<evidence type="ECO:0000256" key="11">
    <source>
        <dbReference type="ARBA" id="ARBA00032665"/>
    </source>
</evidence>
<dbReference type="SUPFAM" id="SSF50677">
    <property type="entry name" value="ValRS/IleRS/LeuRS editing domain"/>
    <property type="match status" value="1"/>
</dbReference>
<evidence type="ECO:0000256" key="5">
    <source>
        <dbReference type="ARBA" id="ARBA00022598"/>
    </source>
</evidence>
<evidence type="ECO:0000259" key="13">
    <source>
        <dbReference type="Pfam" id="PF00133"/>
    </source>
</evidence>
<dbReference type="PRINTS" id="PR00984">
    <property type="entry name" value="TRNASYNTHILE"/>
</dbReference>
<dbReference type="GO" id="GO:0006428">
    <property type="term" value="P:isoleucyl-tRNA aminoacylation"/>
    <property type="evidence" value="ECO:0007669"/>
    <property type="project" value="InterPro"/>
</dbReference>
<reference evidence="15 16" key="1">
    <citation type="journal article" date="2023" name="Arcadia Sci">
        <title>De novo assembly of a long-read Amblyomma americanum tick genome.</title>
        <authorList>
            <person name="Chou S."/>
            <person name="Poskanzer K.E."/>
            <person name="Rollins M."/>
            <person name="Thuy-Boun P.S."/>
        </authorList>
    </citation>
    <scope>NUCLEOTIDE SEQUENCE [LARGE SCALE GENOMIC DNA]</scope>
    <source>
        <strain evidence="15">F_SG_1</strain>
        <tissue evidence="15">Salivary glands</tissue>
    </source>
</reference>
<accession>A0AAQ4F4A1</accession>
<evidence type="ECO:0000256" key="1">
    <source>
        <dbReference type="ARBA" id="ARBA00004173"/>
    </source>
</evidence>
<dbReference type="NCBIfam" id="TIGR00392">
    <property type="entry name" value="ileS"/>
    <property type="match status" value="1"/>
</dbReference>
<dbReference type="Proteomes" id="UP001321473">
    <property type="component" value="Unassembled WGS sequence"/>
</dbReference>
<dbReference type="InterPro" id="IPR014729">
    <property type="entry name" value="Rossmann-like_a/b/a_fold"/>
</dbReference>
<evidence type="ECO:0000259" key="14">
    <source>
        <dbReference type="Pfam" id="PF08264"/>
    </source>
</evidence>
<dbReference type="InterPro" id="IPR002301">
    <property type="entry name" value="Ile-tRNA-ligase"/>
</dbReference>
<gene>
    <name evidence="15" type="ORF">V5799_016736</name>
</gene>
<evidence type="ECO:0000313" key="16">
    <source>
        <dbReference type="Proteomes" id="UP001321473"/>
    </source>
</evidence>
<dbReference type="AlphaFoldDB" id="A0AAQ4F4A1"/>
<keyword evidence="5" id="KW-0436">Ligase</keyword>
<keyword evidence="10" id="KW-0030">Aminoacyl-tRNA synthetase</keyword>
<evidence type="ECO:0000256" key="7">
    <source>
        <dbReference type="ARBA" id="ARBA00022741"/>
    </source>
</evidence>
<dbReference type="GO" id="GO:0032543">
    <property type="term" value="P:mitochondrial translation"/>
    <property type="evidence" value="ECO:0007669"/>
    <property type="project" value="TreeGrafter"/>
</dbReference>
<organism evidence="15 16">
    <name type="scientific">Amblyomma americanum</name>
    <name type="common">Lone star tick</name>
    <dbReference type="NCBI Taxonomy" id="6943"/>
    <lineage>
        <taxon>Eukaryota</taxon>
        <taxon>Metazoa</taxon>
        <taxon>Ecdysozoa</taxon>
        <taxon>Arthropoda</taxon>
        <taxon>Chelicerata</taxon>
        <taxon>Arachnida</taxon>
        <taxon>Acari</taxon>
        <taxon>Parasitiformes</taxon>
        <taxon>Ixodida</taxon>
        <taxon>Ixodoidea</taxon>
        <taxon>Ixodidae</taxon>
        <taxon>Amblyomminae</taxon>
        <taxon>Amblyomma</taxon>
    </lineage>
</organism>
<dbReference type="Gene3D" id="1.10.10.830">
    <property type="entry name" value="Ile-tRNA synthetase CP2 domain-like"/>
    <property type="match status" value="1"/>
</dbReference>
<dbReference type="GO" id="GO:0000049">
    <property type="term" value="F:tRNA binding"/>
    <property type="evidence" value="ECO:0007669"/>
    <property type="project" value="InterPro"/>
</dbReference>
<keyword evidence="8" id="KW-0067">ATP-binding</keyword>
<dbReference type="PANTHER" id="PTHR42765:SF1">
    <property type="entry name" value="ISOLEUCINE--TRNA LIGASE, MITOCHONDRIAL"/>
    <property type="match status" value="1"/>
</dbReference>
<evidence type="ECO:0000256" key="10">
    <source>
        <dbReference type="ARBA" id="ARBA00023146"/>
    </source>
</evidence>
<dbReference type="SUPFAM" id="SSF47323">
    <property type="entry name" value="Anticodon-binding domain of a subclass of class I aminoacyl-tRNA synthetases"/>
    <property type="match status" value="1"/>
</dbReference>
<dbReference type="PANTHER" id="PTHR42765">
    <property type="entry name" value="SOLEUCYL-TRNA SYNTHETASE"/>
    <property type="match status" value="1"/>
</dbReference>